<feature type="transmembrane region" description="Helical" evidence="9">
    <location>
        <begin position="462"/>
        <end position="488"/>
    </location>
</feature>
<proteinExistence type="predicted"/>
<dbReference type="CDD" id="cd18580">
    <property type="entry name" value="ABC_6TM_ABCC_D2"/>
    <property type="match status" value="1"/>
</dbReference>
<evidence type="ECO:0000256" key="6">
    <source>
        <dbReference type="ARBA" id="ARBA00022989"/>
    </source>
</evidence>
<dbReference type="InterPro" id="IPR050173">
    <property type="entry name" value="ABC_transporter_C-like"/>
</dbReference>
<feature type="transmembrane region" description="Helical" evidence="9">
    <location>
        <begin position="575"/>
        <end position="595"/>
    </location>
</feature>
<evidence type="ECO:0000256" key="8">
    <source>
        <dbReference type="SAM" id="MobiDB-lite"/>
    </source>
</evidence>
<dbReference type="Gene3D" id="1.20.1560.10">
    <property type="entry name" value="ABC transporter type 1, transmembrane domain"/>
    <property type="match status" value="2"/>
</dbReference>
<dbReference type="PROSITE" id="PS50893">
    <property type="entry name" value="ABC_TRANSPORTER_2"/>
    <property type="match status" value="2"/>
</dbReference>
<feature type="domain" description="ABC transmembrane type-1" evidence="11">
    <location>
        <begin position="1"/>
        <end position="139"/>
    </location>
</feature>
<feature type="region of interest" description="Disordered" evidence="8">
    <location>
        <begin position="164"/>
        <end position="184"/>
    </location>
</feature>
<dbReference type="PROSITE" id="PS00211">
    <property type="entry name" value="ABC_TRANSPORTER_1"/>
    <property type="match status" value="2"/>
</dbReference>
<feature type="transmembrane region" description="Helical" evidence="9">
    <location>
        <begin position="508"/>
        <end position="529"/>
    </location>
</feature>
<reference evidence="12 13" key="1">
    <citation type="submission" date="2024-03" db="EMBL/GenBank/DDBJ databases">
        <title>A high-quality draft genome sequence of Diaporthe vaccinii, a causative agent of upright dieback and viscid rot disease in cranberry plants.</title>
        <authorList>
            <person name="Sarrasin M."/>
            <person name="Lang B.F."/>
            <person name="Burger G."/>
        </authorList>
    </citation>
    <scope>NUCLEOTIDE SEQUENCE [LARGE SCALE GENOMIC DNA]</scope>
    <source>
        <strain evidence="12 13">IS7</strain>
    </source>
</reference>
<dbReference type="InterPro" id="IPR003593">
    <property type="entry name" value="AAA+_ATPase"/>
</dbReference>
<evidence type="ECO:0000256" key="3">
    <source>
        <dbReference type="ARBA" id="ARBA00022692"/>
    </source>
</evidence>
<keyword evidence="6 9" id="KW-1133">Transmembrane helix</keyword>
<keyword evidence="4" id="KW-0547">Nucleotide-binding</keyword>
<dbReference type="CDD" id="cd03244">
    <property type="entry name" value="ABCC_MRP_domain2"/>
    <property type="match status" value="1"/>
</dbReference>
<keyword evidence="13" id="KW-1185">Reference proteome</keyword>
<name>A0ABR4EQG6_9PEZI</name>
<evidence type="ECO:0000256" key="4">
    <source>
        <dbReference type="ARBA" id="ARBA00022741"/>
    </source>
</evidence>
<keyword evidence="5" id="KW-0067">ATP-binding</keyword>
<dbReference type="PANTHER" id="PTHR24223:SF399">
    <property type="entry name" value="ABC TRANSPORTER ATNG"/>
    <property type="match status" value="1"/>
</dbReference>
<keyword evidence="2" id="KW-0813">Transport</keyword>
<accession>A0ABR4EQG6</accession>
<sequence>MLFCFGVVTFTGSKVPRYQNTWFEAVEARVNLTSHTLSSFNSVKLLGLSGKMEARIQDKRREEMKLSQNFRFNNCIALTFSLLPLVLSPLLTFVTFAALGTTSQESTFSVSKAVTSLSILNLMNTPARRLLFSIPYGLQALGSFSRIQKFLLLDEHIESSKTDVLSSREAEKSNPEQKSDLESSKAAFDIKDAEFGWDASGSPLVSLGNMTLAKGSFTAITGPIGCGKSTLLKGLLSETIFMQGSVQVSAAHIAYCSQTPWIYEGTIRDNIVGESEFDSVWYNTVLSSCELDSDLGRMPAGDATMVGSMGSGVSGGQRQRISIARALYAKKDLAIFDDVTNALDARTLRAVTEKVFGTNRLLRSRGSTVVLTTHSVQILKAADQVLLMGSKGGILDCGTYEEVSKQLMGIGDAPAEIPPEADVPTGNIANIGEYQVQFEERMTDLQRQTGDWRSYILYIQSLGWLNFFVFVFGAVTYALSIAFFQIWVTWWSGDETGRHLLGYWLGIYVVWGVLIMLALLITPMGYIYYMVPKSSVILHQNLLAAAMRAPMSFISNIDTGSLVNRFSQDIRLCDWQLPIALIVTLFEFLSVVASIGIAVSAIAWIAIGIPVMVAVLFFLQRFYLRTSRQLRLLEIEARAPLVSSFIETIQGITSILTIRPEGDLPLKGVTFSIKPGEHVAVCGRTGSGKSSLVAALLRRLERRDGTISISGVDVSTLDPELVRSRLNLITQEPFLFQGTVRENAVPWDNAISDNSIIEVLSRLNLWDKIESLGGLDGTLEEHSLSHGQRQLFCLARALLRETKIVILDEPTSQIDSDTDAMIQRVIREDLQGRTVIMISHRLKSVVDLDRVLMLDSGRLIEDGSPKDLLSDAGSAFKALCDASQVRL</sequence>
<dbReference type="InterPro" id="IPR027417">
    <property type="entry name" value="P-loop_NTPase"/>
</dbReference>
<evidence type="ECO:0000313" key="12">
    <source>
        <dbReference type="EMBL" id="KAL2284671.1"/>
    </source>
</evidence>
<dbReference type="PANTHER" id="PTHR24223">
    <property type="entry name" value="ATP-BINDING CASSETTE SUB-FAMILY C"/>
    <property type="match status" value="1"/>
</dbReference>
<dbReference type="PROSITE" id="PS50929">
    <property type="entry name" value="ABC_TM1F"/>
    <property type="match status" value="2"/>
</dbReference>
<organism evidence="12 13">
    <name type="scientific">Diaporthe vaccinii</name>
    <dbReference type="NCBI Taxonomy" id="105482"/>
    <lineage>
        <taxon>Eukaryota</taxon>
        <taxon>Fungi</taxon>
        <taxon>Dikarya</taxon>
        <taxon>Ascomycota</taxon>
        <taxon>Pezizomycotina</taxon>
        <taxon>Sordariomycetes</taxon>
        <taxon>Sordariomycetidae</taxon>
        <taxon>Diaporthales</taxon>
        <taxon>Diaporthaceae</taxon>
        <taxon>Diaporthe</taxon>
        <taxon>Diaporthe eres species complex</taxon>
    </lineage>
</organism>
<dbReference type="InterPro" id="IPR017871">
    <property type="entry name" value="ABC_transporter-like_CS"/>
</dbReference>
<feature type="domain" description="ABC transporter" evidence="10">
    <location>
        <begin position="630"/>
        <end position="881"/>
    </location>
</feature>
<dbReference type="Pfam" id="PF00664">
    <property type="entry name" value="ABC_membrane"/>
    <property type="match status" value="1"/>
</dbReference>
<evidence type="ECO:0000256" key="1">
    <source>
        <dbReference type="ARBA" id="ARBA00004141"/>
    </source>
</evidence>
<feature type="transmembrane region" description="Helical" evidence="9">
    <location>
        <begin position="75"/>
        <end position="100"/>
    </location>
</feature>
<evidence type="ECO:0000313" key="13">
    <source>
        <dbReference type="Proteomes" id="UP001600888"/>
    </source>
</evidence>
<protein>
    <recommendedName>
        <fullName evidence="14">ABC transporter</fullName>
    </recommendedName>
</protein>
<evidence type="ECO:0000256" key="2">
    <source>
        <dbReference type="ARBA" id="ARBA00022448"/>
    </source>
</evidence>
<dbReference type="InterPro" id="IPR044726">
    <property type="entry name" value="ABCC_6TM_D2"/>
</dbReference>
<feature type="domain" description="ABC transporter" evidence="10">
    <location>
        <begin position="188"/>
        <end position="416"/>
    </location>
</feature>
<keyword evidence="3 9" id="KW-0812">Transmembrane</keyword>
<dbReference type="SUPFAM" id="SSF90123">
    <property type="entry name" value="ABC transporter transmembrane region"/>
    <property type="match status" value="2"/>
</dbReference>
<keyword evidence="7 9" id="KW-0472">Membrane</keyword>
<evidence type="ECO:0008006" key="14">
    <source>
        <dbReference type="Google" id="ProtNLM"/>
    </source>
</evidence>
<feature type="domain" description="ABC transmembrane type-1" evidence="11">
    <location>
        <begin position="464"/>
        <end position="655"/>
    </location>
</feature>
<dbReference type="SUPFAM" id="SSF52540">
    <property type="entry name" value="P-loop containing nucleoside triphosphate hydrolases"/>
    <property type="match status" value="2"/>
</dbReference>
<evidence type="ECO:0000256" key="5">
    <source>
        <dbReference type="ARBA" id="ARBA00022840"/>
    </source>
</evidence>
<comment type="subcellular location">
    <subcellularLocation>
        <location evidence="1">Membrane</location>
        <topology evidence="1">Multi-pass membrane protein</topology>
    </subcellularLocation>
</comment>
<dbReference type="Pfam" id="PF00005">
    <property type="entry name" value="ABC_tran"/>
    <property type="match status" value="2"/>
</dbReference>
<dbReference type="InterPro" id="IPR036640">
    <property type="entry name" value="ABC1_TM_sf"/>
</dbReference>
<comment type="caution">
    <text evidence="12">The sequence shown here is derived from an EMBL/GenBank/DDBJ whole genome shotgun (WGS) entry which is preliminary data.</text>
</comment>
<evidence type="ECO:0000256" key="7">
    <source>
        <dbReference type="ARBA" id="ARBA00023136"/>
    </source>
</evidence>
<evidence type="ECO:0000256" key="9">
    <source>
        <dbReference type="SAM" id="Phobius"/>
    </source>
</evidence>
<evidence type="ECO:0000259" key="11">
    <source>
        <dbReference type="PROSITE" id="PS50929"/>
    </source>
</evidence>
<dbReference type="EMBL" id="JBAWTH010000035">
    <property type="protein sequence ID" value="KAL2284671.1"/>
    <property type="molecule type" value="Genomic_DNA"/>
</dbReference>
<dbReference type="SMART" id="SM00382">
    <property type="entry name" value="AAA"/>
    <property type="match status" value="2"/>
</dbReference>
<gene>
    <name evidence="12" type="ORF">FJTKL_08763</name>
</gene>
<feature type="transmembrane region" description="Helical" evidence="9">
    <location>
        <begin position="601"/>
        <end position="619"/>
    </location>
</feature>
<dbReference type="Gene3D" id="3.40.50.300">
    <property type="entry name" value="P-loop containing nucleotide triphosphate hydrolases"/>
    <property type="match status" value="2"/>
</dbReference>
<dbReference type="InterPro" id="IPR003439">
    <property type="entry name" value="ABC_transporter-like_ATP-bd"/>
</dbReference>
<dbReference type="Proteomes" id="UP001600888">
    <property type="component" value="Unassembled WGS sequence"/>
</dbReference>
<evidence type="ECO:0000259" key="10">
    <source>
        <dbReference type="PROSITE" id="PS50893"/>
    </source>
</evidence>
<dbReference type="InterPro" id="IPR011527">
    <property type="entry name" value="ABC1_TM_dom"/>
</dbReference>